<dbReference type="RefSeq" id="WP_346012769.1">
    <property type="nucleotide sequence ID" value="NZ_JAQYXP010000001.1"/>
</dbReference>
<comment type="caution">
    <text evidence="2">The sequence shown here is derived from an EMBL/GenBank/DDBJ whole genome shotgun (WGS) entry which is preliminary data.</text>
</comment>
<sequence>MRFLILSLAASLISSAAIAQNSVDRKPYYVGIWSPSAKLCKADPLKIEGAIFRIERSQIIWNETTCKFKLSAARTNVNGTSIPAICEAEGETSRTTYVFDMIDGRMRMNGRVMVRCKDSDWRTGYE</sequence>
<reference evidence="2 3" key="1">
    <citation type="journal article" date="2023" name="PLoS ONE">
        <title>Complete genome assembly of Hawai'i environmental nontuberculous mycobacteria reveals unexpected co-isolation with methylobacteria.</title>
        <authorList>
            <person name="Hendrix J."/>
            <person name="Epperson L.E."/>
            <person name="Tong E.I."/>
            <person name="Chan Y.L."/>
            <person name="Hasan N.A."/>
            <person name="Dawrs S.N."/>
            <person name="Norton G.J."/>
            <person name="Virdi R."/>
            <person name="Crooks J.L."/>
            <person name="Chan E.D."/>
            <person name="Honda J.R."/>
            <person name="Strong M."/>
        </authorList>
    </citation>
    <scope>NUCLEOTIDE SEQUENCE [LARGE SCALE GENOMIC DNA]</scope>
    <source>
        <strain evidence="2 3">NJH_HI04-1</strain>
    </source>
</reference>
<keyword evidence="3" id="KW-1185">Reference proteome</keyword>
<evidence type="ECO:0008006" key="4">
    <source>
        <dbReference type="Google" id="ProtNLM"/>
    </source>
</evidence>
<accession>A0ABU9ZNV4</accession>
<feature type="chain" id="PRO_5046553198" description="DUF3617 family protein" evidence="1">
    <location>
        <begin position="20"/>
        <end position="126"/>
    </location>
</feature>
<evidence type="ECO:0000313" key="3">
    <source>
        <dbReference type="Proteomes" id="UP001407347"/>
    </source>
</evidence>
<dbReference type="Proteomes" id="UP001407347">
    <property type="component" value="Unassembled WGS sequence"/>
</dbReference>
<name>A0ABU9ZNV4_9HYPH</name>
<protein>
    <recommendedName>
        <fullName evidence="4">DUF3617 family protein</fullName>
    </recommendedName>
</protein>
<evidence type="ECO:0000313" key="2">
    <source>
        <dbReference type="EMBL" id="MEN3232710.1"/>
    </source>
</evidence>
<keyword evidence="1" id="KW-0732">Signal</keyword>
<proteinExistence type="predicted"/>
<dbReference type="EMBL" id="JAQYXP010000001">
    <property type="protein sequence ID" value="MEN3232710.1"/>
    <property type="molecule type" value="Genomic_DNA"/>
</dbReference>
<evidence type="ECO:0000256" key="1">
    <source>
        <dbReference type="SAM" id="SignalP"/>
    </source>
</evidence>
<gene>
    <name evidence="2" type="ORF">PUR29_03645</name>
</gene>
<organism evidence="2 3">
    <name type="scientific">Methylobacterium ajmalii</name>
    <dbReference type="NCBI Taxonomy" id="2738439"/>
    <lineage>
        <taxon>Bacteria</taxon>
        <taxon>Pseudomonadati</taxon>
        <taxon>Pseudomonadota</taxon>
        <taxon>Alphaproteobacteria</taxon>
        <taxon>Hyphomicrobiales</taxon>
        <taxon>Methylobacteriaceae</taxon>
        <taxon>Methylobacterium</taxon>
    </lineage>
</organism>
<feature type="signal peptide" evidence="1">
    <location>
        <begin position="1"/>
        <end position="19"/>
    </location>
</feature>